<dbReference type="Proteomes" id="UP000002508">
    <property type="component" value="Chromosome"/>
</dbReference>
<evidence type="ECO:0000256" key="3">
    <source>
        <dbReference type="ARBA" id="ARBA00022840"/>
    </source>
</evidence>
<evidence type="ECO:0000256" key="2">
    <source>
        <dbReference type="ARBA" id="ARBA00022741"/>
    </source>
</evidence>
<dbReference type="OrthoDB" id="9784450at2"/>
<dbReference type="InterPro" id="IPR050166">
    <property type="entry name" value="ABC_transporter_ATP-bind"/>
</dbReference>
<protein>
    <submittedName>
        <fullName evidence="5">ABC transporter, conserved site</fullName>
    </submittedName>
</protein>
<name>B8G5U7_CHLAD</name>
<dbReference type="InterPro" id="IPR003593">
    <property type="entry name" value="AAA+_ATPase"/>
</dbReference>
<dbReference type="Pfam" id="PF09821">
    <property type="entry name" value="AAA_assoc_C"/>
    <property type="match status" value="1"/>
</dbReference>
<evidence type="ECO:0000313" key="5">
    <source>
        <dbReference type="EMBL" id="ACL23808.1"/>
    </source>
</evidence>
<dbReference type="eggNOG" id="COG1116">
    <property type="taxonomic scope" value="Bacteria"/>
</dbReference>
<keyword evidence="6" id="KW-1185">Reference proteome</keyword>
<feature type="domain" description="ABC transporter" evidence="4">
    <location>
        <begin position="10"/>
        <end position="244"/>
    </location>
</feature>
<dbReference type="InterPro" id="IPR003439">
    <property type="entry name" value="ABC_transporter-like_ATP-bd"/>
</dbReference>
<evidence type="ECO:0000313" key="6">
    <source>
        <dbReference type="Proteomes" id="UP000002508"/>
    </source>
</evidence>
<dbReference type="PROSITE" id="PS00211">
    <property type="entry name" value="ABC_TRANSPORTER_1"/>
    <property type="match status" value="1"/>
</dbReference>
<dbReference type="InterPro" id="IPR018632">
    <property type="entry name" value="AAA-associated_dom_C"/>
</dbReference>
<keyword evidence="1" id="KW-0813">Transport</keyword>
<sequence length="439" mass="48426">MQQAQPKPLVELMGVSQRYGRGERQFTAIQDINLTIAEGEFVALLGPSGCGKSTLLRIITGLNRPSEGLVRYRGKMLTGVNPFATIVFQTFALFPWLTVEENVAVALIARGVDEAEAHRRAVELIDLVGLDGFEQAYPRELSGGMRQKVGIARALAVDPELLCLDEPFSALDVLSAETLRGEVLELWTGGNLKIRAVLMVSHNIEEAVFMADRIVVMDKNPGRIIAEVPVQLPHPRDRKSDAFAALVARVYAVLAGQTQPEAIEYGTEPGQNGQTRLLPQASVTALAGLLEQANATDLERDPIAQLQDELGLDLDQLLPLIEAAELLGFARVESGNLILTPLGEAFAEASIQARKEIFASRLRRLPFFRWMLRMIIAADNQSLRWEVLRTALEPEFPAEVAERQLDVALEWGRYAELFAYDDAEGRFFLETPTTVGGER</sequence>
<dbReference type="HOGENOM" id="CLU_027829_2_3_0"/>
<proteinExistence type="predicted"/>
<dbReference type="eggNOG" id="COG4754">
    <property type="taxonomic scope" value="Bacteria"/>
</dbReference>
<dbReference type="STRING" id="326427.Cagg_0889"/>
<dbReference type="GO" id="GO:0016887">
    <property type="term" value="F:ATP hydrolysis activity"/>
    <property type="evidence" value="ECO:0007669"/>
    <property type="project" value="InterPro"/>
</dbReference>
<dbReference type="EMBL" id="CP001337">
    <property type="protein sequence ID" value="ACL23808.1"/>
    <property type="molecule type" value="Genomic_DNA"/>
</dbReference>
<keyword evidence="2" id="KW-0547">Nucleotide-binding</keyword>
<dbReference type="SMART" id="SM00382">
    <property type="entry name" value="AAA"/>
    <property type="match status" value="1"/>
</dbReference>
<dbReference type="CDD" id="cd03293">
    <property type="entry name" value="ABC_NrtD_SsuB_transporters"/>
    <property type="match status" value="1"/>
</dbReference>
<dbReference type="SUPFAM" id="SSF52540">
    <property type="entry name" value="P-loop containing nucleoside triphosphate hydrolases"/>
    <property type="match status" value="1"/>
</dbReference>
<dbReference type="Gene3D" id="3.40.50.300">
    <property type="entry name" value="P-loop containing nucleotide triphosphate hydrolases"/>
    <property type="match status" value="1"/>
</dbReference>
<dbReference type="PANTHER" id="PTHR42788:SF13">
    <property type="entry name" value="ALIPHATIC SULFONATES IMPORT ATP-BINDING PROTEIN SSUB"/>
    <property type="match status" value="1"/>
</dbReference>
<keyword evidence="3" id="KW-0067">ATP-binding</keyword>
<dbReference type="PROSITE" id="PS50893">
    <property type="entry name" value="ABC_TRANSPORTER_2"/>
    <property type="match status" value="1"/>
</dbReference>
<dbReference type="Pfam" id="PF00005">
    <property type="entry name" value="ABC_tran"/>
    <property type="match status" value="1"/>
</dbReference>
<dbReference type="KEGG" id="cag:Cagg_0889"/>
<dbReference type="AlphaFoldDB" id="B8G5U7"/>
<gene>
    <name evidence="5" type="ordered locus">Cagg_0889</name>
</gene>
<dbReference type="InterPro" id="IPR027417">
    <property type="entry name" value="P-loop_NTPase"/>
</dbReference>
<organism evidence="5 6">
    <name type="scientific">Chloroflexus aggregans (strain MD-66 / DSM 9485)</name>
    <dbReference type="NCBI Taxonomy" id="326427"/>
    <lineage>
        <taxon>Bacteria</taxon>
        <taxon>Bacillati</taxon>
        <taxon>Chloroflexota</taxon>
        <taxon>Chloroflexia</taxon>
        <taxon>Chloroflexales</taxon>
        <taxon>Chloroflexineae</taxon>
        <taxon>Chloroflexaceae</taxon>
        <taxon>Chloroflexus</taxon>
    </lineage>
</organism>
<dbReference type="PANTHER" id="PTHR42788">
    <property type="entry name" value="TAURINE IMPORT ATP-BINDING PROTEIN-RELATED"/>
    <property type="match status" value="1"/>
</dbReference>
<evidence type="ECO:0000259" key="4">
    <source>
        <dbReference type="PROSITE" id="PS50893"/>
    </source>
</evidence>
<dbReference type="GO" id="GO:0005524">
    <property type="term" value="F:ATP binding"/>
    <property type="evidence" value="ECO:0007669"/>
    <property type="project" value="UniProtKB-KW"/>
</dbReference>
<dbReference type="InterPro" id="IPR017871">
    <property type="entry name" value="ABC_transporter-like_CS"/>
</dbReference>
<dbReference type="RefSeq" id="WP_012616174.1">
    <property type="nucleotide sequence ID" value="NC_011831.1"/>
</dbReference>
<evidence type="ECO:0000256" key="1">
    <source>
        <dbReference type="ARBA" id="ARBA00022448"/>
    </source>
</evidence>
<accession>B8G5U7</accession>
<reference evidence="5" key="1">
    <citation type="submission" date="2008-12" db="EMBL/GenBank/DDBJ databases">
        <title>Complete sequence of Chloroflexus aggregans DSM 9485.</title>
        <authorList>
            <consortium name="US DOE Joint Genome Institute"/>
            <person name="Lucas S."/>
            <person name="Copeland A."/>
            <person name="Lapidus A."/>
            <person name="Glavina del Rio T."/>
            <person name="Dalin E."/>
            <person name="Tice H."/>
            <person name="Pitluck S."/>
            <person name="Foster B."/>
            <person name="Larimer F."/>
            <person name="Land M."/>
            <person name="Hauser L."/>
            <person name="Kyrpides N."/>
            <person name="Mikhailova N."/>
            <person name="Bryant D."/>
            <person name="Richardson P."/>
        </authorList>
    </citation>
    <scope>NUCLEOTIDE SEQUENCE</scope>
    <source>
        <strain evidence="5">DSM 9485</strain>
    </source>
</reference>